<name>A0A1F6BKJ3_9BACT</name>
<gene>
    <name evidence="2" type="ORF">A2110_02545</name>
</gene>
<feature type="domain" description="HIT" evidence="1">
    <location>
        <begin position="65"/>
        <end position="133"/>
    </location>
</feature>
<organism evidence="2 3">
    <name type="scientific">Candidatus Jorgensenbacteria bacterium GWA1_54_12</name>
    <dbReference type="NCBI Taxonomy" id="1798468"/>
    <lineage>
        <taxon>Bacteria</taxon>
        <taxon>Candidatus Joergenseniibacteriota</taxon>
    </lineage>
</organism>
<protein>
    <recommendedName>
        <fullName evidence="1">HIT domain-containing protein</fullName>
    </recommendedName>
</protein>
<proteinExistence type="predicted"/>
<dbReference type="GO" id="GO:0003824">
    <property type="term" value="F:catalytic activity"/>
    <property type="evidence" value="ECO:0007669"/>
    <property type="project" value="InterPro"/>
</dbReference>
<dbReference type="EMBL" id="MFKH01000010">
    <property type="protein sequence ID" value="OGG37456.1"/>
    <property type="molecule type" value="Genomic_DNA"/>
</dbReference>
<dbReference type="Gene3D" id="3.30.428.10">
    <property type="entry name" value="HIT-like"/>
    <property type="match status" value="1"/>
</dbReference>
<reference evidence="2 3" key="1">
    <citation type="journal article" date="2016" name="Nat. Commun.">
        <title>Thousands of microbial genomes shed light on interconnected biogeochemical processes in an aquifer system.</title>
        <authorList>
            <person name="Anantharaman K."/>
            <person name="Brown C.T."/>
            <person name="Hug L.A."/>
            <person name="Sharon I."/>
            <person name="Castelle C.J."/>
            <person name="Probst A.J."/>
            <person name="Thomas B.C."/>
            <person name="Singh A."/>
            <person name="Wilkins M.J."/>
            <person name="Karaoz U."/>
            <person name="Brodie E.L."/>
            <person name="Williams K.H."/>
            <person name="Hubbard S.S."/>
            <person name="Banfield J.F."/>
        </authorList>
    </citation>
    <scope>NUCLEOTIDE SEQUENCE [LARGE SCALE GENOMIC DNA]</scope>
</reference>
<evidence type="ECO:0000259" key="1">
    <source>
        <dbReference type="Pfam" id="PF01230"/>
    </source>
</evidence>
<dbReference type="SUPFAM" id="SSF54197">
    <property type="entry name" value="HIT-like"/>
    <property type="match status" value="1"/>
</dbReference>
<dbReference type="AlphaFoldDB" id="A0A1F6BKJ3"/>
<dbReference type="STRING" id="1798468.A2110_02545"/>
<comment type="caution">
    <text evidence="2">The sequence shown here is derived from an EMBL/GenBank/DDBJ whole genome shotgun (WGS) entry which is preliminary data.</text>
</comment>
<accession>A0A1F6BKJ3</accession>
<evidence type="ECO:0000313" key="3">
    <source>
        <dbReference type="Proteomes" id="UP000176273"/>
    </source>
</evidence>
<evidence type="ECO:0000313" key="2">
    <source>
        <dbReference type="EMBL" id="OGG37456.1"/>
    </source>
</evidence>
<dbReference type="InterPro" id="IPR036265">
    <property type="entry name" value="HIT-like_sf"/>
</dbReference>
<sequence>MDPGVNHVNISNARLPEQQEVLERISARGECPFCMRNFAKEHKRPILRGGVHWIVTHNQWPYEHTKYHLLLIPRQHVTNPADLHPDAWEELGVMVRWIEGKFGPGSGGFVSRFGDTEMSGGTVSHYHFHFIVSDGPVRFRIGTRE</sequence>
<dbReference type="InterPro" id="IPR011146">
    <property type="entry name" value="HIT-like"/>
</dbReference>
<dbReference type="Pfam" id="PF01230">
    <property type="entry name" value="HIT"/>
    <property type="match status" value="1"/>
</dbReference>
<dbReference type="Proteomes" id="UP000176273">
    <property type="component" value="Unassembled WGS sequence"/>
</dbReference>